<evidence type="ECO:0000313" key="2">
    <source>
        <dbReference type="EMBL" id="RZH25210.1"/>
    </source>
</evidence>
<feature type="transmembrane region" description="Helical" evidence="1">
    <location>
        <begin position="6"/>
        <end position="23"/>
    </location>
</feature>
<dbReference type="AlphaFoldDB" id="A0AAE8KEJ2"/>
<dbReference type="Pfam" id="PF20137">
    <property type="entry name" value="BubE"/>
    <property type="match status" value="1"/>
</dbReference>
<comment type="caution">
    <text evidence="2">The sequence shown here is derived from an EMBL/GenBank/DDBJ whole genome shotgun (WGS) entry which is preliminary data.</text>
</comment>
<organism evidence="2 3">
    <name type="scientific">Acinetobacter pittii</name>
    <name type="common">Acinetobacter genomosp. 3</name>
    <dbReference type="NCBI Taxonomy" id="48296"/>
    <lineage>
        <taxon>Bacteria</taxon>
        <taxon>Pseudomonadati</taxon>
        <taxon>Pseudomonadota</taxon>
        <taxon>Gammaproteobacteria</taxon>
        <taxon>Moraxellales</taxon>
        <taxon>Moraxellaceae</taxon>
        <taxon>Acinetobacter</taxon>
        <taxon>Acinetobacter calcoaceticus/baumannii complex</taxon>
    </lineage>
</organism>
<dbReference type="EMBL" id="SGTH01000010">
    <property type="protein sequence ID" value="RZH25210.1"/>
    <property type="molecule type" value="Genomic_DNA"/>
</dbReference>
<dbReference type="RefSeq" id="WP_130174246.1">
    <property type="nucleotide sequence ID" value="NZ_SGTH01000010.1"/>
</dbReference>
<dbReference type="Proteomes" id="UP000294065">
    <property type="component" value="Unassembled WGS sequence"/>
</dbReference>
<keyword evidence="1" id="KW-0812">Transmembrane</keyword>
<gene>
    <name evidence="2" type="ORF">EXD98_18250</name>
</gene>
<reference evidence="2 3" key="1">
    <citation type="submission" date="2019-02" db="EMBL/GenBank/DDBJ databases">
        <title>The Batch Genome Submission of Acinetobacter spp. strains.</title>
        <authorList>
            <person name="Qin J."/>
            <person name="Hu Y."/>
            <person name="Ye H."/>
            <person name="Wei L."/>
            <person name="Feng Y."/>
            <person name="Zong Z."/>
        </authorList>
    </citation>
    <scope>NUCLEOTIDE SEQUENCE [LARGE SCALE GENOMIC DNA]</scope>
    <source>
        <strain evidence="2 3">WCHAP100012</strain>
    </source>
</reference>
<accession>A0AAE8KEJ2</accession>
<keyword evidence="1" id="KW-0472">Membrane</keyword>
<sequence length="150" mass="17240">MPESLNLILLIFLIGILVILCIYHRKIWHFFFGNGQLKDIPTKTSDTGKSQQSVSLYKALILNDDADIPSPLHPHTVYIIGIKGNEWLAVFKCPCGCRAKIQLNLLPEERPRWKWKVNNNGTITLTPSVWRKVGCRSHFVMREGLIIWCE</sequence>
<dbReference type="InterPro" id="IPR045384">
    <property type="entry name" value="DUF6527"/>
</dbReference>
<evidence type="ECO:0000256" key="1">
    <source>
        <dbReference type="SAM" id="Phobius"/>
    </source>
</evidence>
<proteinExistence type="predicted"/>
<keyword evidence="1" id="KW-1133">Transmembrane helix</keyword>
<name>A0AAE8KEJ2_ACIPI</name>
<evidence type="ECO:0000313" key="3">
    <source>
        <dbReference type="Proteomes" id="UP000294065"/>
    </source>
</evidence>
<protein>
    <submittedName>
        <fullName evidence="2">Uncharacterized protein</fullName>
    </submittedName>
</protein>